<keyword evidence="1" id="KW-0285">Flavoprotein</keyword>
<accession>A0A1Q9E901</accession>
<dbReference type="PANTHER" id="PTHR47429">
    <property type="entry name" value="PROTEIN TWIN LOV 1"/>
    <property type="match status" value="1"/>
</dbReference>
<dbReference type="OrthoDB" id="420604at2759"/>
<dbReference type="Gene3D" id="3.30.450.20">
    <property type="entry name" value="PAS domain"/>
    <property type="match status" value="1"/>
</dbReference>
<evidence type="ECO:0000313" key="6">
    <source>
        <dbReference type="Proteomes" id="UP000186817"/>
    </source>
</evidence>
<evidence type="ECO:0000313" key="5">
    <source>
        <dbReference type="EMBL" id="OLQ03893.1"/>
    </source>
</evidence>
<keyword evidence="3" id="KW-0157">Chromophore</keyword>
<comment type="caution">
    <text evidence="5">The sequence shown here is derived from an EMBL/GenBank/DDBJ whole genome shotgun (WGS) entry which is preliminary data.</text>
</comment>
<evidence type="ECO:0000256" key="4">
    <source>
        <dbReference type="SAM" id="MobiDB-lite"/>
    </source>
</evidence>
<keyword evidence="6" id="KW-1185">Reference proteome</keyword>
<evidence type="ECO:0000256" key="1">
    <source>
        <dbReference type="ARBA" id="ARBA00022630"/>
    </source>
</evidence>
<dbReference type="GO" id="GO:0005634">
    <property type="term" value="C:nucleus"/>
    <property type="evidence" value="ECO:0007669"/>
    <property type="project" value="TreeGrafter"/>
</dbReference>
<dbReference type="EMBL" id="LSRX01000224">
    <property type="protein sequence ID" value="OLQ03893.1"/>
    <property type="molecule type" value="Genomic_DNA"/>
</dbReference>
<organism evidence="5 6">
    <name type="scientific">Symbiodinium microadriaticum</name>
    <name type="common">Dinoflagellate</name>
    <name type="synonym">Zooxanthella microadriatica</name>
    <dbReference type="NCBI Taxonomy" id="2951"/>
    <lineage>
        <taxon>Eukaryota</taxon>
        <taxon>Sar</taxon>
        <taxon>Alveolata</taxon>
        <taxon>Dinophyceae</taxon>
        <taxon>Suessiales</taxon>
        <taxon>Symbiodiniaceae</taxon>
        <taxon>Symbiodinium</taxon>
    </lineage>
</organism>
<dbReference type="Proteomes" id="UP000186817">
    <property type="component" value="Unassembled WGS sequence"/>
</dbReference>
<feature type="region of interest" description="Disordered" evidence="4">
    <location>
        <begin position="177"/>
        <end position="207"/>
    </location>
</feature>
<dbReference type="AlphaFoldDB" id="A0A1Q9E901"/>
<gene>
    <name evidence="5" type="ORF">AK812_SmicGene13118</name>
</gene>
<reference evidence="5 6" key="1">
    <citation type="submission" date="2016-02" db="EMBL/GenBank/DDBJ databases">
        <title>Genome analysis of coral dinoflagellate symbionts highlights evolutionary adaptations to a symbiotic lifestyle.</title>
        <authorList>
            <person name="Aranda M."/>
            <person name="Li Y."/>
            <person name="Liew Y.J."/>
            <person name="Baumgarten S."/>
            <person name="Simakov O."/>
            <person name="Wilson M."/>
            <person name="Piel J."/>
            <person name="Ashoor H."/>
            <person name="Bougouffa S."/>
            <person name="Bajic V.B."/>
            <person name="Ryu T."/>
            <person name="Ravasi T."/>
            <person name="Bayer T."/>
            <person name="Micklem G."/>
            <person name="Kim H."/>
            <person name="Bhak J."/>
            <person name="Lajeunesse T.C."/>
            <person name="Voolstra C.R."/>
        </authorList>
    </citation>
    <scope>NUCLEOTIDE SEQUENCE [LARGE SCALE GENOMIC DNA]</scope>
    <source>
        <strain evidence="5 6">CCMP2467</strain>
    </source>
</reference>
<feature type="region of interest" description="Disordered" evidence="4">
    <location>
        <begin position="492"/>
        <end position="517"/>
    </location>
</feature>
<dbReference type="PANTHER" id="PTHR47429:SF2">
    <property type="entry name" value="PROTEIN TWIN LOV 1"/>
    <property type="match status" value="1"/>
</dbReference>
<proteinExistence type="predicted"/>
<sequence>MAGSRGEKVAYLADKLYNSLVEGDQNRIALTGMLSPTNSLRHRSTRACFSWVQNEFLGERMFTHAMIRDAIAKMALDKTLFLVVPQTPGFSEKAWIEDQAKAVHALLKKARKSTVQHPEVRGAAASAFASFARRNAPPELTKEFRTEDAQRNAYRISLARALWEAFMLRWSSDNEVKTGRIGQGESGQGFTSSRHAPGQPAEDAGAGDHPFYRACGTGSQGWGVFWPRRVMVTCTSAAEAHGIHFRSLGLICCAKCEPAGAASGASLAQAGWESLWGERGGTMAMQTDTSEPDLLAEVDSFVVCDVTGHGSPVRYASKGFQELYGYSMAECLGQPCEALLEGAWTSAQGRSALAKVAISLGVSGEEATRSVQLLSLQVRRLAHKAAVPFVMEHPMLSIGCRKSGELFVSAVRTIHQTHPELGWTYKASLQQDVTKDVPVADVLLAATKGEEDLARLQSQRLSCLPCGALNSRSLQYLHGLASDMWRQSLSSKAYDMSQRKKPRMREDTPEGRRSLASVSTACSWSQATAKSRKCTKTGHAGPSGVHHLGAFVTQHCEVPEDTIAAAGGRFIDLLEMPGGLDSGYTASEEAGMLNEFVEKQETRNSTPDSSRPEVGRPELLQFQFPFVVADPSWPHCPIVLVSQGFSKFSARSAEEILGTQLASLGGCGGLGPEVSLAMEHLLRAAHEGKFLPEGLSCVQGAERLSAGEVMFSITGGMVILKQVLLDDAMFVIGVMDKDEDEMDLVPRLAVWLDVAVTSLAAEFFYSAPLRRQVAEGSDGIDAELEVRQNDLGHSALRV</sequence>
<protein>
    <recommendedName>
        <fullName evidence="7">PAS domain-containing protein</fullName>
    </recommendedName>
</protein>
<name>A0A1Q9E901_SYMMI</name>
<keyword evidence="2" id="KW-0288">FMN</keyword>
<evidence type="ECO:0008006" key="7">
    <source>
        <dbReference type="Google" id="ProtNLM"/>
    </source>
</evidence>
<feature type="compositionally biased region" description="Basic and acidic residues" evidence="4">
    <location>
        <begin position="504"/>
        <end position="513"/>
    </location>
</feature>
<evidence type="ECO:0000256" key="2">
    <source>
        <dbReference type="ARBA" id="ARBA00022643"/>
    </source>
</evidence>
<evidence type="ECO:0000256" key="3">
    <source>
        <dbReference type="ARBA" id="ARBA00022991"/>
    </source>
</evidence>